<protein>
    <submittedName>
        <fullName evidence="3">Transposase</fullName>
    </submittedName>
</protein>
<feature type="domain" description="Transposase-like Mu C-terminal" evidence="2">
    <location>
        <begin position="514"/>
        <end position="579"/>
    </location>
</feature>
<dbReference type="GO" id="GO:0003676">
    <property type="term" value="F:nucleic acid binding"/>
    <property type="evidence" value="ECO:0007669"/>
    <property type="project" value="InterPro"/>
</dbReference>
<organism evidence="3 4">
    <name type="scientific">Schinkia azotoformans LMG 9581</name>
    <dbReference type="NCBI Taxonomy" id="1131731"/>
    <lineage>
        <taxon>Bacteria</taxon>
        <taxon>Bacillati</taxon>
        <taxon>Bacillota</taxon>
        <taxon>Bacilli</taxon>
        <taxon>Bacillales</taxon>
        <taxon>Bacillaceae</taxon>
        <taxon>Calidifontibacillus/Schinkia group</taxon>
        <taxon>Schinkia</taxon>
    </lineage>
</organism>
<feature type="compositionally biased region" description="Basic and acidic residues" evidence="1">
    <location>
        <begin position="634"/>
        <end position="651"/>
    </location>
</feature>
<dbReference type="STRING" id="1131731.BAZO_01297"/>
<dbReference type="Proteomes" id="UP000006315">
    <property type="component" value="Unassembled WGS sequence"/>
</dbReference>
<dbReference type="InterPro" id="IPR036397">
    <property type="entry name" value="RNaseH_sf"/>
</dbReference>
<accession>K6DQB9</accession>
<gene>
    <name evidence="3" type="ORF">BAZO_01297</name>
</gene>
<feature type="region of interest" description="Disordered" evidence="1">
    <location>
        <begin position="634"/>
        <end position="665"/>
    </location>
</feature>
<reference evidence="3 4" key="1">
    <citation type="journal article" date="2012" name="Front. Microbiol.">
        <title>Redundancy and modularity in membrane-associated dissimilatory nitrate reduction in Bacillus.</title>
        <authorList>
            <person name="Heylen K."/>
            <person name="Keltjens J."/>
        </authorList>
    </citation>
    <scope>NUCLEOTIDE SEQUENCE [LARGE SCALE GENOMIC DNA]</scope>
    <source>
        <strain evidence="3 4">LMG 9581</strain>
    </source>
</reference>
<evidence type="ECO:0000313" key="3">
    <source>
        <dbReference type="EMBL" id="EKN70393.1"/>
    </source>
</evidence>
<evidence type="ECO:0000256" key="1">
    <source>
        <dbReference type="SAM" id="MobiDB-lite"/>
    </source>
</evidence>
<evidence type="ECO:0000313" key="4">
    <source>
        <dbReference type="Proteomes" id="UP000006315"/>
    </source>
</evidence>
<dbReference type="EMBL" id="AJLR01000010">
    <property type="protein sequence ID" value="EKN70393.1"/>
    <property type="molecule type" value="Genomic_DNA"/>
</dbReference>
<comment type="caution">
    <text evidence="3">The sequence shown here is derived from an EMBL/GenBank/DDBJ whole genome shotgun (WGS) entry which is preliminary data.</text>
</comment>
<sequence length="725" mass="84940">MLIVENNIIEIFDNEMNLDSLHRVLWISPNREDLVVVDIKDKKKMKYPFFRKYEEVITEIMDENARLIEFDPDMRLTSPDEVYLNKYKANRDANWNIIKDIVCKEPEIYISANRGKLVSEIKERTGKSKKVIYELLRKYWFYGKTKNGLLNNYFDCGAPGQERVYTKKTGPKPKNGNNYIITENDKKHFEKAIEQFHVKEKMDFETTYEHMCEKYYNSGFYRKHGVLVPIQSKETEKPTLRQFLYWYRKNYTLAERYKKRYGRRKATMDIRALQGNDLDRVKGVGYLFEIDSTPADIHLVSIDRKTILGPPTLYIVKDVFSRMIAGFHVTVSPPSYIEEAVALENAATNKAEFCSKYGLDIDEEEWPCHHLPQFLAGDRAELKSKKAENLVNLKVDVQNAPSYRGDLKPYVEQHFNKTNEEIRQLLSLAGAKQSQPKKRGDSDPERNAALTLYEFTQFMIIQIMTYNKSALPNDYFVTQEMFIDKVELSPIEVWNWGKKKILLHEEPRKAILYNLLPREKGKVTRRGIETNQMCYTSDVGVKQGWFEEKKIDGHENIEICFDPRNVSSIFVRLKNGELIQCYLTAKYKEYEGLHIEDVKAIMKYKKEQLEKKNIEEKQHKAELHAFSRKLAKDAKEETKSATKEMSFYERQKNKRETKKSDGRAIGSQNAFTAIDVPGSNEEPNQMAEIVSFPTKHPLTNNEISNIQKMFETKNKARRRNNESLE</sequence>
<evidence type="ECO:0000259" key="2">
    <source>
        <dbReference type="Pfam" id="PF09299"/>
    </source>
</evidence>
<dbReference type="Pfam" id="PF09299">
    <property type="entry name" value="Mu-transpos_C"/>
    <property type="match status" value="1"/>
</dbReference>
<keyword evidence="4" id="KW-1185">Reference proteome</keyword>
<dbReference type="RefSeq" id="WP_003329378.1">
    <property type="nucleotide sequence ID" value="NZ_AJLR01000010.1"/>
</dbReference>
<dbReference type="AlphaFoldDB" id="K6DQB9"/>
<dbReference type="Gene3D" id="3.30.420.10">
    <property type="entry name" value="Ribonuclease H-like superfamily/Ribonuclease H"/>
    <property type="match status" value="1"/>
</dbReference>
<name>K6DQB9_SCHAZ</name>
<dbReference type="InterPro" id="IPR015378">
    <property type="entry name" value="Transposase-like_Mu_C"/>
</dbReference>
<dbReference type="PATRIC" id="fig|1131731.3.peg.269"/>
<proteinExistence type="predicted"/>